<evidence type="ECO:0008006" key="4">
    <source>
        <dbReference type="Google" id="ProtNLM"/>
    </source>
</evidence>
<evidence type="ECO:0000313" key="2">
    <source>
        <dbReference type="EMBL" id="GAA1145848.1"/>
    </source>
</evidence>
<sequence length="871" mass="92156">MPRHLRSLAALAAAALAAAVLPAGTTANAAPDGAMFRSLDGFRPSGPHVRVSPDHYRAFRVDIAQVRSTLADAPRAGAAGSTEIAIPTPDGGVEHFAVQRTSILSPELAAAHPEISTWAGDSTDHEGTSIALDVTPMGFHASVRPAGGQGAWYVDPAYNIRGTTTHLSYYGGDLAKQAVQFAERDMPVVTKLARSRFSGPAPDAVVQQKVYRLALVTDPTYAEYFGAANVAAEKVTLMNRVNQIYNDDLAINLQLTADVQFNTWEDAVEPSGPCGANPCWVNEPNPGDTNGGYVQGQIAYCDVGTLERNQIVLGQLVGASNYDIGHIMLGVNGGGIAQLQAVGNTQKAWGCTGLADPTGDFMAIDYVAHEMGHQFDGSHTFNGTQWNCGPGNRMPGASVEPGSGSSVMAYAGICRQDNLQLHTDPYFSQRTQDEVNAYTASPAPDMVEVQDVATDGFRAGDSIRVRYAGGGASATFTRGSTGDTAYTRENVETQLEALTGKDLTVTGWGYDPYSAIYSTGEFPAPLTGVGPGGFQVIFAGNARPYSKLSDHVDEPELQVTSSDVGYIHVGETVKGGPTSNTGFAVNTTTNHNPVVTAPADMTIPARTPFTLTGSGTDSDGDPLVYLWEQNDDAHGRKGTALISNKKIYGPLFRVFGTVADVSDAASLQYNSPGENLASEETRTRTFPDMAQILAGHTNAKSGSCAEVKQVTDPYVPVKPAPLDCYSEFLPTEAYLGTPGMAAHAMHFRLTARDRVPGGGGVSYDDVTLTVDPTAGPFLVTSFGKKGQSVKGGKPATFTWQVKGTHKLAPNVRIVLSTDNGHAWTTVLKDATPNDGKATVKMPTMKAAKARIAILAVDNYFFDVNDKPFAIK</sequence>
<dbReference type="EMBL" id="BAAAJE010000012">
    <property type="protein sequence ID" value="GAA1145848.1"/>
    <property type="molecule type" value="Genomic_DNA"/>
</dbReference>
<organism evidence="2 3">
    <name type="scientific">Nocardioides aquiterrae</name>
    <dbReference type="NCBI Taxonomy" id="203799"/>
    <lineage>
        <taxon>Bacteria</taxon>
        <taxon>Bacillati</taxon>
        <taxon>Actinomycetota</taxon>
        <taxon>Actinomycetes</taxon>
        <taxon>Propionibacteriales</taxon>
        <taxon>Nocardioidaceae</taxon>
        <taxon>Nocardioides</taxon>
    </lineage>
</organism>
<keyword evidence="1" id="KW-0732">Signal</keyword>
<gene>
    <name evidence="2" type="ORF">GCM10009606_26150</name>
</gene>
<feature type="chain" id="PRO_5045116575" description="Peptidase M12B domain-containing protein" evidence="1">
    <location>
        <begin position="30"/>
        <end position="871"/>
    </location>
</feature>
<reference evidence="3" key="1">
    <citation type="journal article" date="2019" name="Int. J. Syst. Evol. Microbiol.">
        <title>The Global Catalogue of Microorganisms (GCM) 10K type strain sequencing project: providing services to taxonomists for standard genome sequencing and annotation.</title>
        <authorList>
            <consortium name="The Broad Institute Genomics Platform"/>
            <consortium name="The Broad Institute Genome Sequencing Center for Infectious Disease"/>
            <person name="Wu L."/>
            <person name="Ma J."/>
        </authorList>
    </citation>
    <scope>NUCLEOTIDE SEQUENCE [LARGE SCALE GENOMIC DNA]</scope>
    <source>
        <strain evidence="3">JCM 11813</strain>
    </source>
</reference>
<name>A0ABP4EY77_9ACTN</name>
<dbReference type="SUPFAM" id="SSF55486">
    <property type="entry name" value="Metalloproteases ('zincins'), catalytic domain"/>
    <property type="match status" value="1"/>
</dbReference>
<evidence type="ECO:0000256" key="1">
    <source>
        <dbReference type="SAM" id="SignalP"/>
    </source>
</evidence>
<protein>
    <recommendedName>
        <fullName evidence="4">Peptidase M12B domain-containing protein</fullName>
    </recommendedName>
</protein>
<comment type="caution">
    <text evidence="2">The sequence shown here is derived from an EMBL/GenBank/DDBJ whole genome shotgun (WGS) entry which is preliminary data.</text>
</comment>
<dbReference type="InterPro" id="IPR024079">
    <property type="entry name" value="MetalloPept_cat_dom_sf"/>
</dbReference>
<dbReference type="Proteomes" id="UP001499979">
    <property type="component" value="Unassembled WGS sequence"/>
</dbReference>
<dbReference type="RefSeq" id="WP_343908006.1">
    <property type="nucleotide sequence ID" value="NZ_BAAAJE010000012.1"/>
</dbReference>
<dbReference type="Gene3D" id="2.60.40.10">
    <property type="entry name" value="Immunoglobulins"/>
    <property type="match status" value="1"/>
</dbReference>
<dbReference type="InterPro" id="IPR013783">
    <property type="entry name" value="Ig-like_fold"/>
</dbReference>
<proteinExistence type="predicted"/>
<dbReference type="Pfam" id="PF13574">
    <property type="entry name" value="Reprolysin_2"/>
    <property type="match status" value="1"/>
</dbReference>
<dbReference type="Gene3D" id="3.40.390.10">
    <property type="entry name" value="Collagenase (Catalytic Domain)"/>
    <property type="match status" value="1"/>
</dbReference>
<keyword evidence="3" id="KW-1185">Reference proteome</keyword>
<feature type="signal peptide" evidence="1">
    <location>
        <begin position="1"/>
        <end position="29"/>
    </location>
</feature>
<accession>A0ABP4EY77</accession>
<evidence type="ECO:0000313" key="3">
    <source>
        <dbReference type="Proteomes" id="UP001499979"/>
    </source>
</evidence>